<evidence type="ECO:0008006" key="4">
    <source>
        <dbReference type="Google" id="ProtNLM"/>
    </source>
</evidence>
<keyword evidence="1" id="KW-0472">Membrane</keyword>
<proteinExistence type="predicted"/>
<dbReference type="RefSeq" id="WP_227283844.1">
    <property type="nucleotide sequence ID" value="NZ_JAJDLA010000055.1"/>
</dbReference>
<dbReference type="Proteomes" id="UP001198010">
    <property type="component" value="Unassembled WGS sequence"/>
</dbReference>
<gene>
    <name evidence="2" type="ORF">LJD63_09830</name>
</gene>
<accession>A0AB35HFB3</accession>
<protein>
    <recommendedName>
        <fullName evidence="4">Uracil permease</fullName>
    </recommendedName>
</protein>
<feature type="transmembrane region" description="Helical" evidence="1">
    <location>
        <begin position="18"/>
        <end position="40"/>
    </location>
</feature>
<comment type="caution">
    <text evidence="2">The sequence shown here is derived from an EMBL/GenBank/DDBJ whole genome shotgun (WGS) entry which is preliminary data.</text>
</comment>
<keyword evidence="1" id="KW-0812">Transmembrane</keyword>
<name>A0AB35HFB3_9FIRM</name>
<organism evidence="2 3">
    <name type="scientific">Veillonella nakazawae</name>
    <dbReference type="NCBI Taxonomy" id="2682456"/>
    <lineage>
        <taxon>Bacteria</taxon>
        <taxon>Bacillati</taxon>
        <taxon>Bacillota</taxon>
        <taxon>Negativicutes</taxon>
        <taxon>Veillonellales</taxon>
        <taxon>Veillonellaceae</taxon>
        <taxon>Veillonella</taxon>
    </lineage>
</organism>
<sequence length="61" mass="6496">MATIALVIGGLIGYLTQYVYPFGLPAVQSLIASGVIYVIAMKIKAAVKPDHFTSPLFSQNP</sequence>
<dbReference type="AlphaFoldDB" id="A0AB35HFB3"/>
<reference evidence="2" key="1">
    <citation type="submission" date="2021-10" db="EMBL/GenBank/DDBJ databases">
        <title>Collection of gut derived symbiotic bacterial strains cultured from healthy donors.</title>
        <authorList>
            <person name="Lin H."/>
            <person name="Littmann E."/>
            <person name="Kohout C."/>
            <person name="Pamer E.G."/>
        </authorList>
    </citation>
    <scope>NUCLEOTIDE SEQUENCE</scope>
    <source>
        <strain evidence="2">DFI.4.35</strain>
    </source>
</reference>
<dbReference type="EMBL" id="JAJDLA010000055">
    <property type="protein sequence ID" value="MCB8606550.1"/>
    <property type="molecule type" value="Genomic_DNA"/>
</dbReference>
<feature type="non-terminal residue" evidence="2">
    <location>
        <position position="61"/>
    </location>
</feature>
<keyword evidence="1" id="KW-1133">Transmembrane helix</keyword>
<evidence type="ECO:0000256" key="1">
    <source>
        <dbReference type="SAM" id="Phobius"/>
    </source>
</evidence>
<evidence type="ECO:0000313" key="3">
    <source>
        <dbReference type="Proteomes" id="UP001198010"/>
    </source>
</evidence>
<evidence type="ECO:0000313" key="2">
    <source>
        <dbReference type="EMBL" id="MCB8606550.1"/>
    </source>
</evidence>